<evidence type="ECO:0000313" key="8">
    <source>
        <dbReference type="Proteomes" id="UP000326838"/>
    </source>
</evidence>
<dbReference type="AlphaFoldDB" id="A0A5N0TLD8"/>
<comment type="subcellular location">
    <subcellularLocation>
        <location evidence="1">Membrane</location>
        <topology evidence="1">Multi-pass membrane protein</topology>
    </subcellularLocation>
</comment>
<dbReference type="RefSeq" id="WP_150892509.1">
    <property type="nucleotide sequence ID" value="NZ_VYUY01000006.1"/>
</dbReference>
<keyword evidence="8" id="KW-1185">Reference proteome</keyword>
<accession>A0A5N0TLD8</accession>
<evidence type="ECO:0000256" key="1">
    <source>
        <dbReference type="ARBA" id="ARBA00004141"/>
    </source>
</evidence>
<dbReference type="Gene3D" id="3.40.1710.10">
    <property type="entry name" value="abc type-2 transporter like domain"/>
    <property type="match status" value="1"/>
</dbReference>
<dbReference type="GO" id="GO:0140359">
    <property type="term" value="F:ABC-type transporter activity"/>
    <property type="evidence" value="ECO:0007669"/>
    <property type="project" value="InterPro"/>
</dbReference>
<feature type="transmembrane region" description="Helical" evidence="5">
    <location>
        <begin position="578"/>
        <end position="602"/>
    </location>
</feature>
<feature type="transmembrane region" description="Helical" evidence="5">
    <location>
        <begin position="608"/>
        <end position="632"/>
    </location>
</feature>
<protein>
    <submittedName>
        <fullName evidence="7">YhgE/Pip domain-containing protein</fullName>
    </submittedName>
</protein>
<dbReference type="Proteomes" id="UP000326838">
    <property type="component" value="Unassembled WGS sequence"/>
</dbReference>
<evidence type="ECO:0000256" key="3">
    <source>
        <dbReference type="ARBA" id="ARBA00022989"/>
    </source>
</evidence>
<dbReference type="InterPro" id="IPR013525">
    <property type="entry name" value="ABC2_TM"/>
</dbReference>
<proteinExistence type="predicted"/>
<dbReference type="PANTHER" id="PTHR43077:SF10">
    <property type="entry name" value="TRANSPORT PERMEASE PROTEIN"/>
    <property type="match status" value="1"/>
</dbReference>
<feature type="transmembrane region" description="Helical" evidence="5">
    <location>
        <begin position="692"/>
        <end position="713"/>
    </location>
</feature>
<organism evidence="7 8">
    <name type="scientific">Microbacterium caowuchunii</name>
    <dbReference type="NCBI Taxonomy" id="2614638"/>
    <lineage>
        <taxon>Bacteria</taxon>
        <taxon>Bacillati</taxon>
        <taxon>Actinomycetota</taxon>
        <taxon>Actinomycetes</taxon>
        <taxon>Micrococcales</taxon>
        <taxon>Microbacteriaceae</taxon>
        <taxon>Microbacterium</taxon>
    </lineage>
</organism>
<dbReference type="NCBIfam" id="TIGR03061">
    <property type="entry name" value="pip_yhgE_Nterm"/>
    <property type="match status" value="1"/>
</dbReference>
<feature type="transmembrane region" description="Helical" evidence="5">
    <location>
        <begin position="639"/>
        <end position="657"/>
    </location>
</feature>
<evidence type="ECO:0000259" key="6">
    <source>
        <dbReference type="Pfam" id="PF01061"/>
    </source>
</evidence>
<evidence type="ECO:0000313" key="7">
    <source>
        <dbReference type="EMBL" id="KAA9135154.1"/>
    </source>
</evidence>
<dbReference type="EMBL" id="VYUY01000006">
    <property type="protein sequence ID" value="KAA9135154.1"/>
    <property type="molecule type" value="Genomic_DNA"/>
</dbReference>
<dbReference type="InterPro" id="IPR017501">
    <property type="entry name" value="Phage_infect_YhgE_C"/>
</dbReference>
<feature type="transmembrane region" description="Helical" evidence="5">
    <location>
        <begin position="21"/>
        <end position="44"/>
    </location>
</feature>
<dbReference type="Pfam" id="PF01061">
    <property type="entry name" value="ABC2_membrane"/>
    <property type="match status" value="1"/>
</dbReference>
<sequence length="734" mass="77805">MKGIWGLFRADLRRATSNVMSVIVLCGLIVIPSAFTWFNVIGSWEPFDNTKNLKVAVASVDEGYTSALIPLHINVGSIVESALRANDQLDWVITSEKDAIAGTESGEYYAAMVLPKDFSERMLTFYTAGSQRTEIDFYMNDKSNPLAPLITSEGADDLSAKINAEFTKELSNVALSLVSSLSTSLSDSESQAAFARIEAHVGQAGVQLRAAAGTANMFTALLESSVPLVDGATNLLRAVESEFSDATGRVQEGLDASQGANGAIAQATQALTNAFAASEEQLGRFSSQIDRVFSTLDTDAGESVVRIEDMSGQLGELITRHEALRDRLIEDVEPNLPEEDQEAFAILLAGLETAIAQEKELQSRLGDMATTVAAGNADAQRFRGQLDSRISAAQSAIGNANSVYANDLKPTLDQLAAELGAVGAGLGAIAGDVSAVTNTGEGAAALLQTAARDNRALAEALTTAADGVDRVQQALSNAIDSGDFSQIAKIIGANPDVLATALAQPIGIDRIPVYPVVSFGAGMAPLYTILSLWVGALLLAVTLRVDPPRRVFGGDSDLPLRSDGGAPLKLHEQFLGRYAIFAVMGLAQSTLVFLGNILLVGLDPVHPFLFMMVGWTTSLVFTFIIYTLVVSFSDAGKALAVFVLVIQVAGAGGAYPLSLLPEWFQNVSPFLPATHAIDAFRAALAGIYQGDYWISLGWLLAFLVPMALLGLALRKPLIGFNEKMEGMLQSTKLM</sequence>
<keyword evidence="4 5" id="KW-0472">Membrane</keyword>
<evidence type="ECO:0000256" key="4">
    <source>
        <dbReference type="ARBA" id="ARBA00023136"/>
    </source>
</evidence>
<evidence type="ECO:0000256" key="2">
    <source>
        <dbReference type="ARBA" id="ARBA00022692"/>
    </source>
</evidence>
<comment type="caution">
    <text evidence="7">The sequence shown here is derived from an EMBL/GenBank/DDBJ whole genome shotgun (WGS) entry which is preliminary data.</text>
</comment>
<dbReference type="NCBIfam" id="TIGR03062">
    <property type="entry name" value="pip_yhgE_Cterm"/>
    <property type="match status" value="1"/>
</dbReference>
<keyword evidence="3 5" id="KW-1133">Transmembrane helix</keyword>
<dbReference type="GO" id="GO:0016020">
    <property type="term" value="C:membrane"/>
    <property type="evidence" value="ECO:0007669"/>
    <property type="project" value="UniProtKB-SubCell"/>
</dbReference>
<name>A0A5N0TLD8_9MICO</name>
<dbReference type="InterPro" id="IPR051328">
    <property type="entry name" value="T7SS_ABC-Transporter"/>
</dbReference>
<feature type="transmembrane region" description="Helical" evidence="5">
    <location>
        <begin position="524"/>
        <end position="543"/>
    </location>
</feature>
<reference evidence="8" key="1">
    <citation type="submission" date="2019-09" db="EMBL/GenBank/DDBJ databases">
        <title>Mumia zhuanghuii sp. nov. isolated from the intestinal contents of plateau pika (Ochotona curzoniae) in the Qinghai-Tibet plateau of China.</title>
        <authorList>
            <person name="Tian Z."/>
        </authorList>
    </citation>
    <scope>NUCLEOTIDE SEQUENCE [LARGE SCALE GENOMIC DNA]</scope>
    <source>
        <strain evidence="8">L-033</strain>
    </source>
</reference>
<dbReference type="PANTHER" id="PTHR43077">
    <property type="entry name" value="TRANSPORT PERMEASE YVFS-RELATED"/>
    <property type="match status" value="1"/>
</dbReference>
<keyword evidence="2 5" id="KW-0812">Transmembrane</keyword>
<feature type="domain" description="ABC-2 type transporter transmembrane" evidence="6">
    <location>
        <begin position="567"/>
        <end position="683"/>
    </location>
</feature>
<gene>
    <name evidence="7" type="ORF">F6B40_05645</name>
</gene>
<dbReference type="InterPro" id="IPR017500">
    <property type="entry name" value="Phage_infect_YhgE_N"/>
</dbReference>
<evidence type="ECO:0000256" key="5">
    <source>
        <dbReference type="SAM" id="Phobius"/>
    </source>
</evidence>